<dbReference type="PANTHER" id="PTHR43103">
    <property type="entry name" value="NUCLEOSIDE-DIPHOSPHATE-SUGAR EPIMERASE"/>
    <property type="match status" value="1"/>
</dbReference>
<dbReference type="AlphaFoldDB" id="A0A401ZMW2"/>
<dbReference type="EMBL" id="BIFQ01000002">
    <property type="protein sequence ID" value="GCE08164.1"/>
    <property type="molecule type" value="Genomic_DNA"/>
</dbReference>
<dbReference type="PANTHER" id="PTHR43103:SF6">
    <property type="entry name" value="PUTATIVE-RELATED"/>
    <property type="match status" value="1"/>
</dbReference>
<name>A0A401ZMW2_9CHLR</name>
<feature type="domain" description="NAD-dependent epimerase/dehydratase" evidence="1">
    <location>
        <begin position="4"/>
        <end position="211"/>
    </location>
</feature>
<dbReference type="SUPFAM" id="SSF51735">
    <property type="entry name" value="NAD(P)-binding Rossmann-fold domains"/>
    <property type="match status" value="1"/>
</dbReference>
<keyword evidence="3" id="KW-1185">Reference proteome</keyword>
<accession>A0A401ZMW2</accession>
<organism evidence="2 3">
    <name type="scientific">Dictyobacter aurantiacus</name>
    <dbReference type="NCBI Taxonomy" id="1936993"/>
    <lineage>
        <taxon>Bacteria</taxon>
        <taxon>Bacillati</taxon>
        <taxon>Chloroflexota</taxon>
        <taxon>Ktedonobacteria</taxon>
        <taxon>Ktedonobacterales</taxon>
        <taxon>Dictyobacteraceae</taxon>
        <taxon>Dictyobacter</taxon>
    </lineage>
</organism>
<reference evidence="3" key="1">
    <citation type="submission" date="2018-12" db="EMBL/GenBank/DDBJ databases">
        <title>Tengunoibacter tsumagoiensis gen. nov., sp. nov., Dictyobacter kobayashii sp. nov., D. alpinus sp. nov., and D. joshuensis sp. nov. and description of Dictyobacteraceae fam. nov. within the order Ktedonobacterales isolated from Tengu-no-mugimeshi.</title>
        <authorList>
            <person name="Wang C.M."/>
            <person name="Zheng Y."/>
            <person name="Sakai Y."/>
            <person name="Toyoda A."/>
            <person name="Minakuchi Y."/>
            <person name="Abe K."/>
            <person name="Yokota A."/>
            <person name="Yabe S."/>
        </authorList>
    </citation>
    <scope>NUCLEOTIDE SEQUENCE [LARGE SCALE GENOMIC DNA]</scope>
    <source>
        <strain evidence="3">S-27</strain>
    </source>
</reference>
<sequence length="276" mass="30730">MKKVVVTGGSGKAGRAVIKDLLAHDYEVLSVDLLPPQERLCPFLKTDLTDLGQVFEVLSGSDAVVHLGAIPSSGLQPEEATFRNNTLSTYNIFSAATTLKLQRVVWASSETTLGLPFEREKPVYAPIDEEHPLYPESSYALSKVISEEMARQFSRWSGIPFVGLRFSNIMEPHDYARFPSFAEDARSRKWNLWGYVDARDVAQSCRLGLEADIQGAEAFIIAAADTVMNRPSRDLLAEVFPGVPLKGEIEEFETLLSITKARKLLGYQPEYSWRNA</sequence>
<evidence type="ECO:0000313" key="3">
    <source>
        <dbReference type="Proteomes" id="UP000287224"/>
    </source>
</evidence>
<dbReference type="Gene3D" id="3.40.50.720">
    <property type="entry name" value="NAD(P)-binding Rossmann-like Domain"/>
    <property type="match status" value="1"/>
</dbReference>
<comment type="caution">
    <text evidence="2">The sequence shown here is derived from an EMBL/GenBank/DDBJ whole genome shotgun (WGS) entry which is preliminary data.</text>
</comment>
<dbReference type="RefSeq" id="WP_126600529.1">
    <property type="nucleotide sequence ID" value="NZ_BIFQ01000002.1"/>
</dbReference>
<dbReference type="Proteomes" id="UP000287224">
    <property type="component" value="Unassembled WGS sequence"/>
</dbReference>
<gene>
    <name evidence="2" type="ORF">KDAU_54930</name>
</gene>
<dbReference type="OrthoDB" id="9801056at2"/>
<evidence type="ECO:0000259" key="1">
    <source>
        <dbReference type="Pfam" id="PF01370"/>
    </source>
</evidence>
<dbReference type="InterPro" id="IPR001509">
    <property type="entry name" value="Epimerase_deHydtase"/>
</dbReference>
<proteinExistence type="predicted"/>
<evidence type="ECO:0000313" key="2">
    <source>
        <dbReference type="EMBL" id="GCE08164.1"/>
    </source>
</evidence>
<dbReference type="InterPro" id="IPR036291">
    <property type="entry name" value="NAD(P)-bd_dom_sf"/>
</dbReference>
<protein>
    <submittedName>
        <fullName evidence="2">UDP-glucose 4-epimerase</fullName>
    </submittedName>
</protein>
<dbReference type="Pfam" id="PF01370">
    <property type="entry name" value="Epimerase"/>
    <property type="match status" value="1"/>
</dbReference>